<dbReference type="InterPro" id="IPR004294">
    <property type="entry name" value="Carotenoid_Oase"/>
</dbReference>
<evidence type="ECO:0000256" key="22">
    <source>
        <dbReference type="ARBA" id="ARBA00049190"/>
    </source>
</evidence>
<keyword evidence="7" id="KW-0408">Iron</keyword>
<evidence type="ECO:0000256" key="5">
    <source>
        <dbReference type="ARBA" id="ARBA00022964"/>
    </source>
</evidence>
<comment type="function">
    <text evidence="14">Broad specificity mitochondrial dioxygenase that mediates the asymmetric oxidative cleavage of carotenoids. Cleaves carotenes (pure hydrocarbon carotenoids) such as all-trans-beta-carotene and lycopene as well as xanthophylls (oxygenated carotenoids) such as zeaxanthin, lutein and beta-cryptoxanthin at both the 9,10 and the 9',10' carbon-carbon double bond. Through its function in carotenoids metabolism regulates oxidative stress and the production of important signaling molecules.</text>
</comment>
<feature type="region of interest" description="Disordered" evidence="25">
    <location>
        <begin position="1"/>
        <end position="40"/>
    </location>
</feature>
<comment type="catalytic activity">
    <reaction evidence="21">
        <text>all-trans-beta-carotene + O2 = beta-ionone + all-trans-10'-apo-beta-carotenal</text>
        <dbReference type="Rhea" id="RHEA:26389"/>
        <dbReference type="ChEBI" id="CHEBI:15379"/>
        <dbReference type="ChEBI" id="CHEBI:17579"/>
        <dbReference type="ChEBI" id="CHEBI:32325"/>
        <dbReference type="ChEBI" id="CHEBI:53153"/>
        <dbReference type="EC" id="1.13.11.71"/>
    </reaction>
    <physiologicalReaction direction="left-to-right" evidence="21">
        <dbReference type="Rhea" id="RHEA:26390"/>
    </physiologicalReaction>
</comment>
<reference evidence="26 27" key="1">
    <citation type="submission" date="2023-05" db="EMBL/GenBank/DDBJ databases">
        <title>B98-5 Cell Line De Novo Hybrid Assembly: An Optical Mapping Approach.</title>
        <authorList>
            <person name="Kananen K."/>
            <person name="Auerbach J.A."/>
            <person name="Kautto E."/>
            <person name="Blachly J.S."/>
        </authorList>
    </citation>
    <scope>NUCLEOTIDE SEQUENCE [LARGE SCALE GENOMIC DNA]</scope>
    <source>
        <strain evidence="26">B95-8</strain>
        <tissue evidence="26">Cell line</tissue>
    </source>
</reference>
<evidence type="ECO:0000313" key="26">
    <source>
        <dbReference type="EMBL" id="KAK2099471.1"/>
    </source>
</evidence>
<evidence type="ECO:0000256" key="12">
    <source>
        <dbReference type="ARBA" id="ARBA00038847"/>
    </source>
</evidence>
<comment type="caution">
    <text evidence="26">The sequence shown here is derived from an EMBL/GenBank/DDBJ whole genome shotgun (WGS) entry which is preliminary data.</text>
</comment>
<comment type="catalytic activity">
    <reaction evidence="22">
        <text>beta-cryptoxanthin + O2 = all-trans-10'-apo-beta-carotenal + (3R)-hydroxy-beta-ionone</text>
        <dbReference type="Rhea" id="RHEA:68440"/>
        <dbReference type="ChEBI" id="CHEBI:10362"/>
        <dbReference type="ChEBI" id="CHEBI:15379"/>
        <dbReference type="ChEBI" id="CHEBI:53153"/>
        <dbReference type="ChEBI" id="CHEBI:53173"/>
    </reaction>
    <physiologicalReaction direction="left-to-right" evidence="22">
        <dbReference type="Rhea" id="RHEA:68441"/>
    </physiologicalReaction>
</comment>
<evidence type="ECO:0000256" key="3">
    <source>
        <dbReference type="ARBA" id="ARBA00006787"/>
    </source>
</evidence>
<evidence type="ECO:0000256" key="16">
    <source>
        <dbReference type="ARBA" id="ARBA00047747"/>
    </source>
</evidence>
<feature type="compositionally biased region" description="Basic and acidic residues" evidence="25">
    <location>
        <begin position="12"/>
        <end position="21"/>
    </location>
</feature>
<evidence type="ECO:0000256" key="18">
    <source>
        <dbReference type="ARBA" id="ARBA00048043"/>
    </source>
</evidence>
<evidence type="ECO:0000256" key="4">
    <source>
        <dbReference type="ARBA" id="ARBA00022723"/>
    </source>
</evidence>
<dbReference type="EC" id="1.13.11.71" evidence="12"/>
<comment type="catalytic activity">
    <reaction evidence="10">
        <text>all-trans-zeaxanthin + O2 = (3R)-3-hydroxy-10'-apo-beta-carotenal + (3R)-hydroxy-beta-ionone</text>
        <dbReference type="Rhea" id="RHEA:68104"/>
        <dbReference type="ChEBI" id="CHEBI:15379"/>
        <dbReference type="ChEBI" id="CHEBI:27547"/>
        <dbReference type="ChEBI" id="CHEBI:53173"/>
        <dbReference type="ChEBI" id="CHEBI:177902"/>
    </reaction>
    <physiologicalReaction direction="left-to-right" evidence="10">
        <dbReference type="Rhea" id="RHEA:68105"/>
    </physiologicalReaction>
</comment>
<keyword evidence="6" id="KW-0560">Oxidoreductase</keyword>
<evidence type="ECO:0000256" key="9">
    <source>
        <dbReference type="ARBA" id="ARBA00023128"/>
    </source>
</evidence>
<comment type="catalytic activity">
    <reaction evidence="17">
        <text>lutein + O2 = (3R,6R)-hydroxy-alpha-ionone + (3R)-3-hydroxy-10'-apo-beta-carotenal</text>
        <dbReference type="Rhea" id="RHEA:68428"/>
        <dbReference type="ChEBI" id="CHEBI:15379"/>
        <dbReference type="ChEBI" id="CHEBI:28838"/>
        <dbReference type="ChEBI" id="CHEBI:177902"/>
        <dbReference type="ChEBI" id="CHEBI:177904"/>
    </reaction>
    <physiologicalReaction direction="left-to-right" evidence="17">
        <dbReference type="Rhea" id="RHEA:68429"/>
    </physiologicalReaction>
</comment>
<keyword evidence="9" id="KW-0496">Mitochondrion</keyword>
<evidence type="ECO:0000256" key="25">
    <source>
        <dbReference type="SAM" id="MobiDB-lite"/>
    </source>
</evidence>
<proteinExistence type="inferred from homology"/>
<comment type="cofactor">
    <cofactor evidence="1">
        <name>Fe(2+)</name>
        <dbReference type="ChEBI" id="CHEBI:29033"/>
    </cofactor>
</comment>
<keyword evidence="8" id="KW-0443">Lipid metabolism</keyword>
<evidence type="ECO:0000256" key="8">
    <source>
        <dbReference type="ARBA" id="ARBA00023098"/>
    </source>
</evidence>
<evidence type="ECO:0000256" key="23">
    <source>
        <dbReference type="ARBA" id="ARBA00049207"/>
    </source>
</evidence>
<gene>
    <name evidence="26" type="primary">BCO2</name>
    <name evidence="26" type="ORF">P7K49_020819</name>
</gene>
<comment type="similarity">
    <text evidence="3 24">Belongs to the carotenoid oxygenase family.</text>
</comment>
<keyword evidence="4" id="KW-0479">Metal-binding</keyword>
<evidence type="ECO:0000256" key="21">
    <source>
        <dbReference type="ARBA" id="ARBA00049156"/>
    </source>
</evidence>
<comment type="catalytic activity">
    <reaction evidence="18">
        <text>all-trans-10'-apo-beta-carotenal + O2 = beta-ionone + 4,9-dimethyldodeca-2,4,6,8,10-pentaenedial</text>
        <dbReference type="Rhea" id="RHEA:68452"/>
        <dbReference type="ChEBI" id="CHEBI:15379"/>
        <dbReference type="ChEBI" id="CHEBI:32325"/>
        <dbReference type="ChEBI" id="CHEBI:53153"/>
        <dbReference type="ChEBI" id="CHEBI:53171"/>
    </reaction>
    <physiologicalReaction direction="left-to-right" evidence="18">
        <dbReference type="Rhea" id="RHEA:68453"/>
    </physiologicalReaction>
</comment>
<evidence type="ECO:0000313" key="27">
    <source>
        <dbReference type="Proteomes" id="UP001266305"/>
    </source>
</evidence>
<evidence type="ECO:0000256" key="24">
    <source>
        <dbReference type="RuleBase" id="RU003799"/>
    </source>
</evidence>
<dbReference type="Proteomes" id="UP001266305">
    <property type="component" value="Unassembled WGS sequence"/>
</dbReference>
<comment type="subcellular location">
    <subcellularLocation>
        <location evidence="2">Mitochondrion</location>
    </subcellularLocation>
</comment>
<evidence type="ECO:0000256" key="10">
    <source>
        <dbReference type="ARBA" id="ARBA00035797"/>
    </source>
</evidence>
<evidence type="ECO:0000256" key="7">
    <source>
        <dbReference type="ARBA" id="ARBA00023004"/>
    </source>
</evidence>
<keyword evidence="5" id="KW-0223">Dioxygenase</keyword>
<dbReference type="PANTHER" id="PTHR10543:SF122">
    <property type="entry name" value="CAROTENOID-CLEAVING DIOXYGENASE, MITOCHONDRIAL"/>
    <property type="match status" value="1"/>
</dbReference>
<dbReference type="PANTHER" id="PTHR10543">
    <property type="entry name" value="BETA-CAROTENE DIOXYGENASE"/>
    <property type="match status" value="1"/>
</dbReference>
<name>A0ABQ9URL9_SAGOE</name>
<dbReference type="Pfam" id="PF15219">
    <property type="entry name" value="TEX12"/>
    <property type="match status" value="1"/>
</dbReference>
<accession>A0ABQ9URL9</accession>
<comment type="catalytic activity">
    <reaction evidence="11">
        <text>(3R,6R)-3-hydroxy-10'-apo-alpha-carotenal + O2 = (3R,6R)-hydroxy-alpha-ionone + 4,9-dimethyldodeca-2,4,6,8,10-pentaenedial</text>
        <dbReference type="Rhea" id="RHEA:68436"/>
        <dbReference type="ChEBI" id="CHEBI:15379"/>
        <dbReference type="ChEBI" id="CHEBI:53171"/>
        <dbReference type="ChEBI" id="CHEBI:177903"/>
        <dbReference type="ChEBI" id="CHEBI:177904"/>
    </reaction>
    <physiologicalReaction direction="left-to-right" evidence="11">
        <dbReference type="Rhea" id="RHEA:68437"/>
    </physiologicalReaction>
</comment>
<dbReference type="Pfam" id="PF03055">
    <property type="entry name" value="RPE65"/>
    <property type="match status" value="1"/>
</dbReference>
<evidence type="ECO:0000256" key="17">
    <source>
        <dbReference type="ARBA" id="ARBA00047865"/>
    </source>
</evidence>
<evidence type="ECO:0000256" key="1">
    <source>
        <dbReference type="ARBA" id="ARBA00001954"/>
    </source>
</evidence>
<evidence type="ECO:0000256" key="2">
    <source>
        <dbReference type="ARBA" id="ARBA00004173"/>
    </source>
</evidence>
<keyword evidence="27" id="KW-1185">Reference proteome</keyword>
<evidence type="ECO:0000256" key="20">
    <source>
        <dbReference type="ARBA" id="ARBA00048862"/>
    </source>
</evidence>
<evidence type="ECO:0000256" key="14">
    <source>
        <dbReference type="ARBA" id="ARBA00045336"/>
    </source>
</evidence>
<comment type="catalytic activity">
    <reaction evidence="15">
        <text>(3R)-3-hydroxy-10'-apo-beta-carotenal + O2 = 4,9-dimethyldodeca-2,4,6,8,10-pentaenedial + (3R)-hydroxy-beta-ionone</text>
        <dbReference type="Rhea" id="RHEA:68424"/>
        <dbReference type="ChEBI" id="CHEBI:15379"/>
        <dbReference type="ChEBI" id="CHEBI:53171"/>
        <dbReference type="ChEBI" id="CHEBI:53173"/>
        <dbReference type="ChEBI" id="CHEBI:177902"/>
    </reaction>
    <physiologicalReaction direction="left-to-right" evidence="15">
        <dbReference type="Rhea" id="RHEA:68425"/>
    </physiologicalReaction>
</comment>
<comment type="catalytic activity">
    <reaction evidence="19">
        <text>all-trans-zeaxanthin + 2 O2 = 4,9-dimethyldodeca-2,4,6,8,10-pentaenedial + 2 (3R)-hydroxy-beta-ionone</text>
        <dbReference type="Rhea" id="RHEA:26393"/>
        <dbReference type="ChEBI" id="CHEBI:15379"/>
        <dbReference type="ChEBI" id="CHEBI:27547"/>
        <dbReference type="ChEBI" id="CHEBI:53171"/>
        <dbReference type="ChEBI" id="CHEBI:53173"/>
    </reaction>
    <physiologicalReaction direction="left-to-right" evidence="19">
        <dbReference type="Rhea" id="RHEA:26394"/>
    </physiologicalReaction>
</comment>
<evidence type="ECO:0000256" key="11">
    <source>
        <dbReference type="ARBA" id="ARBA00036274"/>
    </source>
</evidence>
<sequence length="702" mass="79665">MMANHLVNPDTRNSKRPRELESPVPDSPQLPSLGKSDSSFSESSRLFYKDEALDKDLNDVSKEINLMLSTYAKLLSERAAVDASYIDEIDELFKEANTIENFLIQKREFLRQRSLSTTAVDFLPVMVHRLLVFKRHMGNTHQKNAVFGQCWGLPCVAPLLTTVEEAPRGISARVRGHFPKWLNGCLLRIGPGKFEFGKDKQGEVEEKEGKGEEEEKTNSIYNHWFDGMALLHQFRMAEGTVTYRSKFLQSDTYKANSAQNRIVISEFGTLALPDPCKNVFERFLSRFEPPAMTDNTNVNYVQYKGDYYLSTETNFMNKVDIETLEKTEKVNGITLPPITRACARYFASVRCLRKLLESLPEFSSQYWAGPTFLDIPLPGFSYKVIRVPPEKVDLGETIHGAQVICSIASAEKGTPSYYHSFGMTRNYIIFIEQPLKMNLWKIATSKIRGKAFSDGISWEPQCNTQFHVVDKRTGQLLPGRYYSIPFVTFHQINAFEDQGCVVIDLCCQDNGRTLDVYQLQNLRKTGERLDQVYNSAVRSFPRRFVLPLNVSLNAPEGDNLSPLSYTSASAVKQADGKEDLDKEGGIEFPQINYAQFNGKKYRFFYGCGFRHLLGDSLIKVDVVNKTLKVWREDGFYPSEPIFVPVPGTNEEDDGVILSVVITPNQNESNFMLVLDAKNFEELGRAEVPVQMPYGFHGTFVPT</sequence>
<comment type="catalytic activity">
    <reaction evidence="16">
        <text>5-cis-lycopene + O2 = 5-cis-10'-apo-lycopenal + (3E,5E)-6,10-dimethylundeca-3,5,9-trien-2-one</text>
        <dbReference type="Rhea" id="RHEA:68444"/>
        <dbReference type="ChEBI" id="CHEBI:15379"/>
        <dbReference type="ChEBI" id="CHEBI:67207"/>
        <dbReference type="ChEBI" id="CHEBI:177905"/>
        <dbReference type="ChEBI" id="CHEBI:177906"/>
    </reaction>
    <physiologicalReaction direction="left-to-right" evidence="16">
        <dbReference type="Rhea" id="RHEA:68445"/>
    </physiologicalReaction>
</comment>
<comment type="catalytic activity">
    <reaction evidence="23">
        <text>13-cis-lycopene + O2 = 13-cis-10'-apo-lycopenal + (3E,5E)-6,10-dimethylundeca-3,5,9-trien-2-one</text>
        <dbReference type="Rhea" id="RHEA:68448"/>
        <dbReference type="ChEBI" id="CHEBI:15379"/>
        <dbReference type="ChEBI" id="CHEBI:67207"/>
        <dbReference type="ChEBI" id="CHEBI:177907"/>
        <dbReference type="ChEBI" id="CHEBI:177908"/>
    </reaction>
    <physiologicalReaction direction="left-to-right" evidence="23">
        <dbReference type="Rhea" id="RHEA:68449"/>
    </physiologicalReaction>
</comment>
<protein>
    <recommendedName>
        <fullName evidence="13">Carotenoid-cleaving dioxygenase, mitochondrial</fullName>
        <ecNumber evidence="12">1.13.11.71</ecNumber>
    </recommendedName>
</protein>
<organism evidence="26 27">
    <name type="scientific">Saguinus oedipus</name>
    <name type="common">Cotton-top tamarin</name>
    <name type="synonym">Oedipomidas oedipus</name>
    <dbReference type="NCBI Taxonomy" id="9490"/>
    <lineage>
        <taxon>Eukaryota</taxon>
        <taxon>Metazoa</taxon>
        <taxon>Chordata</taxon>
        <taxon>Craniata</taxon>
        <taxon>Vertebrata</taxon>
        <taxon>Euteleostomi</taxon>
        <taxon>Mammalia</taxon>
        <taxon>Eutheria</taxon>
        <taxon>Euarchontoglires</taxon>
        <taxon>Primates</taxon>
        <taxon>Haplorrhini</taxon>
        <taxon>Platyrrhini</taxon>
        <taxon>Cebidae</taxon>
        <taxon>Callitrichinae</taxon>
        <taxon>Saguinus</taxon>
    </lineage>
</organism>
<comment type="catalytic activity">
    <reaction evidence="20">
        <text>lutein + O2 = (3R,6R)-3-hydroxy-10'-apo-alpha-carotenal + (3R)-hydroxy-beta-ionone</text>
        <dbReference type="Rhea" id="RHEA:68432"/>
        <dbReference type="ChEBI" id="CHEBI:15379"/>
        <dbReference type="ChEBI" id="CHEBI:28838"/>
        <dbReference type="ChEBI" id="CHEBI:53173"/>
        <dbReference type="ChEBI" id="CHEBI:177903"/>
    </reaction>
    <physiologicalReaction direction="left-to-right" evidence="20">
        <dbReference type="Rhea" id="RHEA:68433"/>
    </physiologicalReaction>
</comment>
<evidence type="ECO:0000256" key="13">
    <source>
        <dbReference type="ARBA" id="ARBA00040536"/>
    </source>
</evidence>
<dbReference type="EMBL" id="JASSZA010000010">
    <property type="protein sequence ID" value="KAK2099471.1"/>
    <property type="molecule type" value="Genomic_DNA"/>
</dbReference>
<evidence type="ECO:0000256" key="15">
    <source>
        <dbReference type="ARBA" id="ARBA00047577"/>
    </source>
</evidence>
<dbReference type="InterPro" id="IPR029193">
    <property type="entry name" value="TEX12"/>
</dbReference>
<evidence type="ECO:0000256" key="19">
    <source>
        <dbReference type="ARBA" id="ARBA00048381"/>
    </source>
</evidence>
<evidence type="ECO:0000256" key="6">
    <source>
        <dbReference type="ARBA" id="ARBA00023002"/>
    </source>
</evidence>